<dbReference type="AlphaFoldDB" id="A0AA41PZ59"/>
<name>A0AA41PZ59_9ACTN</name>
<dbReference type="RefSeq" id="WP_235052653.1">
    <property type="nucleotide sequence ID" value="NZ_JAKFHA010000007.1"/>
</dbReference>
<dbReference type="Proteomes" id="UP001165378">
    <property type="component" value="Unassembled WGS sequence"/>
</dbReference>
<organism evidence="1 2">
    <name type="scientific">Yinghuangia soli</name>
    <dbReference type="NCBI Taxonomy" id="2908204"/>
    <lineage>
        <taxon>Bacteria</taxon>
        <taxon>Bacillati</taxon>
        <taxon>Actinomycetota</taxon>
        <taxon>Actinomycetes</taxon>
        <taxon>Kitasatosporales</taxon>
        <taxon>Streptomycetaceae</taxon>
        <taxon>Yinghuangia</taxon>
    </lineage>
</organism>
<gene>
    <name evidence="1" type="ORF">LZ495_14800</name>
</gene>
<accession>A0AA41PZ59</accession>
<comment type="caution">
    <text evidence="1">The sequence shown here is derived from an EMBL/GenBank/DDBJ whole genome shotgun (WGS) entry which is preliminary data.</text>
</comment>
<protein>
    <submittedName>
        <fullName evidence="1">SCO2524 family protein</fullName>
    </submittedName>
</protein>
<dbReference type="InterPro" id="IPR049777">
    <property type="entry name" value="SCO2524-like"/>
</dbReference>
<dbReference type="EMBL" id="JAKFHA010000007">
    <property type="protein sequence ID" value="MCF2528483.1"/>
    <property type="molecule type" value="Genomic_DNA"/>
</dbReference>
<dbReference type="NCBIfam" id="NF040567">
    <property type="entry name" value="SCO2524_fam"/>
    <property type="match status" value="1"/>
</dbReference>
<reference evidence="1" key="1">
    <citation type="submission" date="2022-01" db="EMBL/GenBank/DDBJ databases">
        <title>Genome-Based Taxonomic Classification of the Phylum Actinobacteria.</title>
        <authorList>
            <person name="Gao Y."/>
        </authorList>
    </citation>
    <scope>NUCLEOTIDE SEQUENCE</scope>
    <source>
        <strain evidence="1">KLBMP 8922</strain>
    </source>
</reference>
<sequence>MRIQPRQQLLEIWQAVARQSYVGGEWLWDDNATPSSVADAERLLCIMYPATEVPAFRLDDPDTTDRDVLEAVRVLGGRSEIPLKLIDALSEYVEQHTDEDGVPTFSGGYYFSPEKKADSLTEAQRELGVTDAYSMAITLGLATLGFLKVYLAKPRRTEVQEKAEALREAISLRLTAAMVSLLRSFTVNVFESESPQGKALSGLVTRGRPGDRLLMQQFQRRLRPLRATIRDRLVLGLDVAGVLEDDNQLFECGWSWSVVADAPEVDTEEAIGGQPKGVALATPYLYFSVVALDGIADLYSERTLILGLLNAEQQRLAEALRLRWEITQQYWSIVARFGEGTWPLEDIPWRTTGQQLESEYFSLSVAAIVIQDLVRRKATDDDLTRTVAIMERLAERGRVTSRPMDNDPVVALHNPGVRLNLLGSETLGPPMQWALTDFSAQLLKRTIQLCGLSRNLASRERLMQLAERTLDHLWARRIKDGVGTRLWDDVHVSFPVSPKLDRKLSWSTTERVVESMVAARQLYGQSPIRSAELTGMADALLSEAGQLYGNELMEPTSVEDSTRHLALKQVEVRLRRAQTIVDEQPGTACALALLVLGDLDKLAVGRQVASRGV</sequence>
<evidence type="ECO:0000313" key="1">
    <source>
        <dbReference type="EMBL" id="MCF2528483.1"/>
    </source>
</evidence>
<evidence type="ECO:0000313" key="2">
    <source>
        <dbReference type="Proteomes" id="UP001165378"/>
    </source>
</evidence>
<keyword evidence="2" id="KW-1185">Reference proteome</keyword>
<proteinExistence type="predicted"/>